<sequence length="591" mass="66810">MNPTPLEPGAESRRSDGTAEWNRNEGPPSSRVSRGFKRTCSSSVGQRSSLSHVQSLKQLGLKDIDLVGVSTLTQGGKKRIPISDWLALAAAIQNNTGTLADHADRGITYYKEYRKTMCRNFFFTTIFGLICAVWANEIRYGFKNSNSFQSLSLELTTMVSTAIAFYYLWQYYHAELCVMRLKGCNIAPGFSVRALKGANLWGQLIRDVLILLPQPYPFIDITFSVHDAGLNRNSVYSISVVLLSLMFLRIYFLPRYFSHCIQDIYTDDFDVFCALNKTLVNDSFLIRTTMSTSLTAVISMFLLQIILYSYMMMMFERPTAEGPLRNLFNSIWLIIVTMTTVGYGDVYPSTRLGRLVAISASFSALIMIAISINLVQSSLELSSRERRVITKHESRLQYKKNQRSAARLILATLRVNVERLKAARNPPQEEKVDLEDLRSEVKKQEELGSLNSARSQQSEKQSESLLGTWNPLTIVDYLLPKNPASKVVSSEKEIPGGGRGRPTKTVIYGNQLPLPVLMAEEKWHLAMRDFRQNQRDALHSEMAQECDVVTTIFEVSALLETCKLKMDNAEEMIDSTVRMLHELISLSEEEP</sequence>
<reference evidence="4" key="1">
    <citation type="submission" date="2021-01" db="EMBL/GenBank/DDBJ databases">
        <authorList>
            <person name="Corre E."/>
            <person name="Pelletier E."/>
            <person name="Niang G."/>
            <person name="Scheremetjew M."/>
            <person name="Finn R."/>
            <person name="Kale V."/>
            <person name="Holt S."/>
            <person name="Cochrane G."/>
            <person name="Meng A."/>
            <person name="Brown T."/>
            <person name="Cohen L."/>
        </authorList>
    </citation>
    <scope>NUCLEOTIDE SEQUENCE</scope>
    <source>
        <strain evidence="4">CCMP 2712</strain>
    </source>
</reference>
<evidence type="ECO:0000256" key="2">
    <source>
        <dbReference type="SAM" id="Phobius"/>
    </source>
</evidence>
<feature type="transmembrane region" description="Helical" evidence="2">
    <location>
        <begin position="294"/>
        <end position="315"/>
    </location>
</feature>
<dbReference type="AlphaFoldDB" id="A0A7S4KVL5"/>
<gene>
    <name evidence="4" type="ORF">GTHE00462_LOCUS19045</name>
</gene>
<dbReference type="Gene3D" id="1.10.287.70">
    <property type="match status" value="1"/>
</dbReference>
<name>A0A7S4KVL5_GUITH</name>
<feature type="transmembrane region" description="Helical" evidence="2">
    <location>
        <begin position="117"/>
        <end position="135"/>
    </location>
</feature>
<organism evidence="4">
    <name type="scientific">Guillardia theta</name>
    <name type="common">Cryptophyte</name>
    <name type="synonym">Cryptomonas phi</name>
    <dbReference type="NCBI Taxonomy" id="55529"/>
    <lineage>
        <taxon>Eukaryota</taxon>
        <taxon>Cryptophyceae</taxon>
        <taxon>Pyrenomonadales</taxon>
        <taxon>Geminigeraceae</taxon>
        <taxon>Guillardia</taxon>
    </lineage>
</organism>
<dbReference type="PANTHER" id="PTHR10153">
    <property type="entry name" value="SMALL CONDUCTANCE CALCIUM-ACTIVATED POTASSIUM CHANNEL"/>
    <property type="match status" value="1"/>
</dbReference>
<keyword evidence="2" id="KW-1133">Transmembrane helix</keyword>
<evidence type="ECO:0000256" key="1">
    <source>
        <dbReference type="SAM" id="MobiDB-lite"/>
    </source>
</evidence>
<feature type="transmembrane region" description="Helical" evidence="2">
    <location>
        <begin position="234"/>
        <end position="252"/>
    </location>
</feature>
<protein>
    <recommendedName>
        <fullName evidence="3">Potassium channel domain-containing protein</fullName>
    </recommendedName>
</protein>
<keyword evidence="2" id="KW-0812">Transmembrane</keyword>
<proteinExistence type="predicted"/>
<feature type="domain" description="Potassium channel" evidence="3">
    <location>
        <begin position="306"/>
        <end position="378"/>
    </location>
</feature>
<feature type="region of interest" description="Disordered" evidence="1">
    <location>
        <begin position="445"/>
        <end position="464"/>
    </location>
</feature>
<evidence type="ECO:0000313" key="4">
    <source>
        <dbReference type="EMBL" id="CAE2306751.1"/>
    </source>
</evidence>
<dbReference type="PRINTS" id="PR00169">
    <property type="entry name" value="KCHANNEL"/>
</dbReference>
<feature type="transmembrane region" description="Helical" evidence="2">
    <location>
        <begin position="356"/>
        <end position="375"/>
    </location>
</feature>
<dbReference type="GO" id="GO:0016286">
    <property type="term" value="F:small conductance calcium-activated potassium channel activity"/>
    <property type="evidence" value="ECO:0007669"/>
    <property type="project" value="InterPro"/>
</dbReference>
<dbReference type="GO" id="GO:0016020">
    <property type="term" value="C:membrane"/>
    <property type="evidence" value="ECO:0007669"/>
    <property type="project" value="InterPro"/>
</dbReference>
<accession>A0A7S4KVL5</accession>
<feature type="region of interest" description="Disordered" evidence="1">
    <location>
        <begin position="1"/>
        <end position="36"/>
    </location>
</feature>
<dbReference type="EMBL" id="HBKN01024382">
    <property type="protein sequence ID" value="CAE2306751.1"/>
    <property type="molecule type" value="Transcribed_RNA"/>
</dbReference>
<dbReference type="SUPFAM" id="SSF81324">
    <property type="entry name" value="Voltage-gated potassium channels"/>
    <property type="match status" value="1"/>
</dbReference>
<dbReference type="Pfam" id="PF07885">
    <property type="entry name" value="Ion_trans_2"/>
    <property type="match status" value="1"/>
</dbReference>
<dbReference type="InterPro" id="IPR015449">
    <property type="entry name" value="K_chnl_Ca-activ_SK"/>
</dbReference>
<dbReference type="InterPro" id="IPR013099">
    <property type="entry name" value="K_chnl_dom"/>
</dbReference>
<feature type="transmembrane region" description="Helical" evidence="2">
    <location>
        <begin position="327"/>
        <end position="344"/>
    </location>
</feature>
<evidence type="ECO:0000259" key="3">
    <source>
        <dbReference type="Pfam" id="PF07885"/>
    </source>
</evidence>
<keyword evidence="2" id="KW-0472">Membrane</keyword>
<feature type="transmembrane region" description="Helical" evidence="2">
    <location>
        <begin position="155"/>
        <end position="172"/>
    </location>
</feature>